<feature type="domain" description="Cobalamin biosynthesis precorrin-8X methylmutase CobH/CbiC" evidence="5">
    <location>
        <begin position="13"/>
        <end position="206"/>
    </location>
</feature>
<evidence type="ECO:0000256" key="3">
    <source>
        <dbReference type="ARBA" id="ARBA00022573"/>
    </source>
</evidence>
<organism evidence="6 7">
    <name type="scientific">Fodinicurvata halophila</name>
    <dbReference type="NCBI Taxonomy" id="1419723"/>
    <lineage>
        <taxon>Bacteria</taxon>
        <taxon>Pseudomonadati</taxon>
        <taxon>Pseudomonadota</taxon>
        <taxon>Alphaproteobacteria</taxon>
        <taxon>Rhodospirillales</taxon>
        <taxon>Rhodovibrionaceae</taxon>
        <taxon>Fodinicurvata</taxon>
    </lineage>
</organism>
<dbReference type="NCBIfam" id="NF006136">
    <property type="entry name" value="PRK08285.1"/>
    <property type="match status" value="1"/>
</dbReference>
<keyword evidence="7" id="KW-1185">Reference proteome</keyword>
<dbReference type="RefSeq" id="WP_382421398.1">
    <property type="nucleotide sequence ID" value="NZ_JBHSCW010000003.1"/>
</dbReference>
<evidence type="ECO:0000259" key="5">
    <source>
        <dbReference type="Pfam" id="PF02570"/>
    </source>
</evidence>
<name>A0ABV8UJM4_9PROT</name>
<accession>A0ABV8UJM4</accession>
<reference evidence="7" key="1">
    <citation type="journal article" date="2019" name="Int. J. Syst. Evol. Microbiol.">
        <title>The Global Catalogue of Microorganisms (GCM) 10K type strain sequencing project: providing services to taxonomists for standard genome sequencing and annotation.</title>
        <authorList>
            <consortium name="The Broad Institute Genomics Platform"/>
            <consortium name="The Broad Institute Genome Sequencing Center for Infectious Disease"/>
            <person name="Wu L."/>
            <person name="Ma J."/>
        </authorList>
    </citation>
    <scope>NUCLEOTIDE SEQUENCE [LARGE SCALE GENOMIC DNA]</scope>
    <source>
        <strain evidence="7">CECT 8472</strain>
    </source>
</reference>
<dbReference type="Proteomes" id="UP001595799">
    <property type="component" value="Unassembled WGS sequence"/>
</dbReference>
<comment type="similarity">
    <text evidence="2">Belongs to the CobH/CbiC family.</text>
</comment>
<sequence length="211" mass="22065">MPQRDYLRDPAAIYRQSFATVRREAVLEHLPQAAHALAIRMIHSCGMVDLAGDIRVSDHAVEAGVGALQEGKPVLVDCEMLARGIIPSRLPAANAVICTLNESTVPQLAQDLSTTRSAAAVDLWAEHLDGGVVAIGNAPTALFRLLELLEKGAPHPAVILGFPVGFVGAAESKEELIENPFGIPYVTVRGRRGGSAIAAAAVNALAGGEAP</sequence>
<evidence type="ECO:0000313" key="6">
    <source>
        <dbReference type="EMBL" id="MFC4351056.1"/>
    </source>
</evidence>
<dbReference type="InterPro" id="IPR003722">
    <property type="entry name" value="Cbl_synth_CobH/CbiC"/>
</dbReference>
<dbReference type="InterPro" id="IPR036588">
    <property type="entry name" value="CobH/CbiC_sf"/>
</dbReference>
<gene>
    <name evidence="6" type="ORF">ACFOW6_05815</name>
</gene>
<evidence type="ECO:0000256" key="4">
    <source>
        <dbReference type="ARBA" id="ARBA00023235"/>
    </source>
</evidence>
<comment type="pathway">
    <text evidence="1">Cofactor biosynthesis; adenosylcobalamin biosynthesis.</text>
</comment>
<dbReference type="Gene3D" id="3.40.50.10230">
    <property type="entry name" value="Cobalamin biosynthesis CobH/CbiC, precorrin-8X methylmutase"/>
    <property type="match status" value="1"/>
</dbReference>
<dbReference type="SUPFAM" id="SSF63965">
    <property type="entry name" value="Precorrin-8X methylmutase CbiC/CobH"/>
    <property type="match status" value="1"/>
</dbReference>
<dbReference type="EC" id="5.4.99.61" evidence="6"/>
<dbReference type="PANTHER" id="PTHR43588:SF1">
    <property type="entry name" value="COBALT-PRECORRIN-8 METHYLMUTASE"/>
    <property type="match status" value="1"/>
</dbReference>
<evidence type="ECO:0000256" key="2">
    <source>
        <dbReference type="ARBA" id="ARBA00009774"/>
    </source>
</evidence>
<proteinExistence type="inferred from homology"/>
<evidence type="ECO:0000256" key="1">
    <source>
        <dbReference type="ARBA" id="ARBA00004953"/>
    </source>
</evidence>
<keyword evidence="4 6" id="KW-0413">Isomerase</keyword>
<protein>
    <submittedName>
        <fullName evidence="6">Precorrin-8X methylmutase</fullName>
        <ecNumber evidence="6">5.4.99.61</ecNumber>
    </submittedName>
</protein>
<dbReference type="EMBL" id="JBHSCW010000003">
    <property type="protein sequence ID" value="MFC4351056.1"/>
    <property type="molecule type" value="Genomic_DNA"/>
</dbReference>
<keyword evidence="3" id="KW-0169">Cobalamin biosynthesis</keyword>
<dbReference type="PANTHER" id="PTHR43588">
    <property type="entry name" value="COBALT-PRECORRIN-8 METHYLMUTASE"/>
    <property type="match status" value="1"/>
</dbReference>
<comment type="caution">
    <text evidence="6">The sequence shown here is derived from an EMBL/GenBank/DDBJ whole genome shotgun (WGS) entry which is preliminary data.</text>
</comment>
<evidence type="ECO:0000313" key="7">
    <source>
        <dbReference type="Proteomes" id="UP001595799"/>
    </source>
</evidence>
<dbReference type="Pfam" id="PF02570">
    <property type="entry name" value="CbiC"/>
    <property type="match status" value="1"/>
</dbReference>
<dbReference type="GO" id="GO:0016993">
    <property type="term" value="F:precorrin-8X methylmutase activity"/>
    <property type="evidence" value="ECO:0007669"/>
    <property type="project" value="UniProtKB-EC"/>
</dbReference>